<proteinExistence type="predicted"/>
<evidence type="ECO:0000313" key="1">
    <source>
        <dbReference type="EMBL" id="OQE23244.1"/>
    </source>
</evidence>
<organism evidence="1 2">
    <name type="scientific">Penicillium steckii</name>
    <dbReference type="NCBI Taxonomy" id="303698"/>
    <lineage>
        <taxon>Eukaryota</taxon>
        <taxon>Fungi</taxon>
        <taxon>Dikarya</taxon>
        <taxon>Ascomycota</taxon>
        <taxon>Pezizomycotina</taxon>
        <taxon>Eurotiomycetes</taxon>
        <taxon>Eurotiomycetidae</taxon>
        <taxon>Eurotiales</taxon>
        <taxon>Aspergillaceae</taxon>
        <taxon>Penicillium</taxon>
    </lineage>
</organism>
<name>A0A1V6TB38_9EURO</name>
<evidence type="ECO:0000313" key="2">
    <source>
        <dbReference type="Proteomes" id="UP000191285"/>
    </source>
</evidence>
<keyword evidence="2" id="KW-1185">Reference proteome</keyword>
<dbReference type="OrthoDB" id="2831558at2759"/>
<dbReference type="Proteomes" id="UP000191285">
    <property type="component" value="Unassembled WGS sequence"/>
</dbReference>
<protein>
    <submittedName>
        <fullName evidence="1">Uncharacterized protein</fullName>
    </submittedName>
</protein>
<comment type="caution">
    <text evidence="1">The sequence shown here is derived from an EMBL/GenBank/DDBJ whole genome shotgun (WGS) entry which is preliminary data.</text>
</comment>
<dbReference type="EMBL" id="MLKD01000009">
    <property type="protein sequence ID" value="OQE23244.1"/>
    <property type="molecule type" value="Genomic_DNA"/>
</dbReference>
<dbReference type="AlphaFoldDB" id="A0A1V6TB38"/>
<sequence>MDNGLEIFVKLLIPMLDLSIFFKKKQVVASEITTREMLYNVFKIATPRVLSWFFDAGNNSVNAEYIIEEKITRVQ</sequence>
<reference evidence="2" key="1">
    <citation type="journal article" date="2017" name="Nat. Microbiol.">
        <title>Global analysis of biosynthetic gene clusters reveals vast potential of secondary metabolite production in Penicillium species.</title>
        <authorList>
            <person name="Nielsen J.C."/>
            <person name="Grijseels S."/>
            <person name="Prigent S."/>
            <person name="Ji B."/>
            <person name="Dainat J."/>
            <person name="Nielsen K.F."/>
            <person name="Frisvad J.C."/>
            <person name="Workman M."/>
            <person name="Nielsen J."/>
        </authorList>
    </citation>
    <scope>NUCLEOTIDE SEQUENCE [LARGE SCALE GENOMIC DNA]</scope>
    <source>
        <strain evidence="2">IBT 24891</strain>
    </source>
</reference>
<gene>
    <name evidence="1" type="ORF">PENSTE_c009G05782</name>
</gene>
<accession>A0A1V6TB38</accession>